<evidence type="ECO:0000313" key="2">
    <source>
        <dbReference type="Proteomes" id="UP000824120"/>
    </source>
</evidence>
<reference evidence="1 2" key="1">
    <citation type="submission" date="2020-09" db="EMBL/GenBank/DDBJ databases">
        <title>De no assembly of potato wild relative species, Solanum commersonii.</title>
        <authorList>
            <person name="Cho K."/>
        </authorList>
    </citation>
    <scope>NUCLEOTIDE SEQUENCE [LARGE SCALE GENOMIC DNA]</scope>
    <source>
        <strain evidence="1">LZ3.2</strain>
        <tissue evidence="1">Leaf</tissue>
    </source>
</reference>
<name>A0A9J5YIE8_SOLCO</name>
<dbReference type="EMBL" id="JACXVP010000006">
    <property type="protein sequence ID" value="KAG5599416.1"/>
    <property type="molecule type" value="Genomic_DNA"/>
</dbReference>
<comment type="caution">
    <text evidence="1">The sequence shown here is derived from an EMBL/GenBank/DDBJ whole genome shotgun (WGS) entry which is preliminary data.</text>
</comment>
<dbReference type="AlphaFoldDB" id="A0A9J5YIE8"/>
<sequence length="92" mass="10772">MGSKPWTLLGKKEQGGRKEQINEGMKIAKPSWRVADRPGDRLLFQCDEPMKEKVKLAMQWSSRRVIEHFREVVPYRPTPQNVKRLKAKAGRR</sequence>
<organism evidence="1 2">
    <name type="scientific">Solanum commersonii</name>
    <name type="common">Commerson's wild potato</name>
    <name type="synonym">Commerson's nightshade</name>
    <dbReference type="NCBI Taxonomy" id="4109"/>
    <lineage>
        <taxon>Eukaryota</taxon>
        <taxon>Viridiplantae</taxon>
        <taxon>Streptophyta</taxon>
        <taxon>Embryophyta</taxon>
        <taxon>Tracheophyta</taxon>
        <taxon>Spermatophyta</taxon>
        <taxon>Magnoliopsida</taxon>
        <taxon>eudicotyledons</taxon>
        <taxon>Gunneridae</taxon>
        <taxon>Pentapetalae</taxon>
        <taxon>asterids</taxon>
        <taxon>lamiids</taxon>
        <taxon>Solanales</taxon>
        <taxon>Solanaceae</taxon>
        <taxon>Solanoideae</taxon>
        <taxon>Solaneae</taxon>
        <taxon>Solanum</taxon>
    </lineage>
</organism>
<dbReference type="Proteomes" id="UP000824120">
    <property type="component" value="Chromosome 6"/>
</dbReference>
<accession>A0A9J5YIE8</accession>
<keyword evidence="2" id="KW-1185">Reference proteome</keyword>
<proteinExistence type="predicted"/>
<protein>
    <submittedName>
        <fullName evidence="1">Uncharacterized protein</fullName>
    </submittedName>
</protein>
<evidence type="ECO:0000313" key="1">
    <source>
        <dbReference type="EMBL" id="KAG5599416.1"/>
    </source>
</evidence>
<gene>
    <name evidence="1" type="ORF">H5410_030786</name>
</gene>